<evidence type="ECO:0000256" key="3">
    <source>
        <dbReference type="ARBA" id="ARBA00022461"/>
    </source>
</evidence>
<evidence type="ECO:0000256" key="1">
    <source>
        <dbReference type="ARBA" id="ARBA00004141"/>
    </source>
</evidence>
<keyword evidence="8 13" id="KW-0472">Membrane</keyword>
<dbReference type="FunFam" id="1.10.287.770:FF:000001">
    <property type="entry name" value="Acid-sensing ion channel subunit 1"/>
    <property type="match status" value="1"/>
</dbReference>
<dbReference type="OrthoDB" id="10051479at2759"/>
<keyword evidence="7 12" id="KW-0406">Ion transport</keyword>
<evidence type="ECO:0000256" key="8">
    <source>
        <dbReference type="ARBA" id="ARBA00023136"/>
    </source>
</evidence>
<dbReference type="InterPro" id="IPR001873">
    <property type="entry name" value="ENaC"/>
</dbReference>
<keyword evidence="4 12" id="KW-0812">Transmembrane</keyword>
<evidence type="ECO:0000256" key="9">
    <source>
        <dbReference type="ARBA" id="ARBA00023180"/>
    </source>
</evidence>
<keyword evidence="3 12" id="KW-0894">Sodium channel</keyword>
<evidence type="ECO:0000256" key="12">
    <source>
        <dbReference type="RuleBase" id="RU000679"/>
    </source>
</evidence>
<keyword evidence="2 12" id="KW-0813">Transport</keyword>
<keyword evidence="6" id="KW-0915">Sodium</keyword>
<evidence type="ECO:0000256" key="2">
    <source>
        <dbReference type="ARBA" id="ARBA00022448"/>
    </source>
</evidence>
<dbReference type="Proteomes" id="UP000007110">
    <property type="component" value="Unassembled WGS sequence"/>
</dbReference>
<dbReference type="RefSeq" id="XP_030832317.1">
    <property type="nucleotide sequence ID" value="XM_030976457.1"/>
</dbReference>
<dbReference type="PANTHER" id="PTHR11690">
    <property type="entry name" value="AMILORIDE-SENSITIVE SODIUM CHANNEL-RELATED"/>
    <property type="match status" value="1"/>
</dbReference>
<comment type="similarity">
    <text evidence="12">Belongs to the amiloride-sensitive sodium channel (TC 1.A.6) family.</text>
</comment>
<keyword evidence="15" id="KW-1185">Reference proteome</keyword>
<evidence type="ECO:0000256" key="7">
    <source>
        <dbReference type="ARBA" id="ARBA00023065"/>
    </source>
</evidence>
<dbReference type="GO" id="GO:0005886">
    <property type="term" value="C:plasma membrane"/>
    <property type="evidence" value="ECO:0000318"/>
    <property type="project" value="GO_Central"/>
</dbReference>
<evidence type="ECO:0000313" key="14">
    <source>
        <dbReference type="EnsemblMetazoa" id="XP_030832317"/>
    </source>
</evidence>
<dbReference type="Gene3D" id="1.10.287.770">
    <property type="entry name" value="YojJ-like"/>
    <property type="match status" value="1"/>
</dbReference>
<dbReference type="PANTHER" id="PTHR11690:SF248">
    <property type="entry name" value="PICKPOCKET 17, ISOFORM A"/>
    <property type="match status" value="1"/>
</dbReference>
<evidence type="ECO:0000256" key="6">
    <source>
        <dbReference type="ARBA" id="ARBA00023053"/>
    </source>
</evidence>
<evidence type="ECO:0000256" key="13">
    <source>
        <dbReference type="SAM" id="Phobius"/>
    </source>
</evidence>
<evidence type="ECO:0000256" key="4">
    <source>
        <dbReference type="ARBA" id="ARBA00022692"/>
    </source>
</evidence>
<evidence type="ECO:0000256" key="5">
    <source>
        <dbReference type="ARBA" id="ARBA00022989"/>
    </source>
</evidence>
<keyword evidence="5 13" id="KW-1133">Transmembrane helix</keyword>
<dbReference type="AlphaFoldDB" id="A0A7M7SUH3"/>
<reference evidence="15" key="1">
    <citation type="submission" date="2015-02" db="EMBL/GenBank/DDBJ databases">
        <title>Genome sequencing for Strongylocentrotus purpuratus.</title>
        <authorList>
            <person name="Murali S."/>
            <person name="Liu Y."/>
            <person name="Vee V."/>
            <person name="English A."/>
            <person name="Wang M."/>
            <person name="Skinner E."/>
            <person name="Han Y."/>
            <person name="Muzny D.M."/>
            <person name="Worley K.C."/>
            <person name="Gibbs R.A."/>
        </authorList>
    </citation>
    <scope>NUCLEOTIDE SEQUENCE</scope>
</reference>
<sequence>MAQQAKEAWYDAPSKPVTAFKSLDKESATPIEQPSFNMSKEEENSVLFLVGNRMASTGAHGIPNIQRASNIWRRLIWLLLFTGGVTVVVWQLTTIINNFFAYEVDVNIDFVRQRAIKFPAITVCNLNPVPLSKADVLWNIASNEEDATSLRDFLPAQKPSGVMNATQNQNDAGASMRGYQDWVNVDFNQLNTRVSNLEVAQSIIGSTAYENRSETGHDLDDMLLDCNFENYPCAPDNFTHFYNYMYGNCYTFNSGQTGKPLEVSTVGPLYGLSLELYIQQSEYISDLQPSAGLRLLVHDQNEMPFPEDRGINLAPGAHTSVGLSLVYLERKESPYTNCSLEFKPGNVFKEQFDHLEYSRSACEKHCFFTEVMKVCGCADVKYRYNNSATACNSSDEVCVDDVEANYTRGDLKCGCTMPCKQHIFEITVSEASWPNDGYASTVQQNIESISDDLMQKLSDDGPANFINNNVVKVTIFYENLQYEYIYQTAAYTIYSLISDLGGQIGLWIGVSILTIFEFIELIYDLIKLICLKLMDPRMKKKRSSQSQTKQSNVMALDGQQGRTNSLFADR</sequence>
<reference evidence="14" key="2">
    <citation type="submission" date="2021-01" db="UniProtKB">
        <authorList>
            <consortium name="EnsemblMetazoa"/>
        </authorList>
    </citation>
    <scope>IDENTIFICATION</scope>
</reference>
<accession>A0A7M7SUH3</accession>
<evidence type="ECO:0000256" key="10">
    <source>
        <dbReference type="ARBA" id="ARBA00023201"/>
    </source>
</evidence>
<evidence type="ECO:0000313" key="15">
    <source>
        <dbReference type="Proteomes" id="UP000007110"/>
    </source>
</evidence>
<name>A0A7M7SUH3_STRPU</name>
<dbReference type="InParanoid" id="A0A7M7SUH3"/>
<dbReference type="PRINTS" id="PR01078">
    <property type="entry name" value="AMINACHANNEL"/>
</dbReference>
<dbReference type="Pfam" id="PF00858">
    <property type="entry name" value="ASC"/>
    <property type="match status" value="1"/>
</dbReference>
<keyword evidence="10 12" id="KW-0739">Sodium transport</keyword>
<comment type="subcellular location">
    <subcellularLocation>
        <location evidence="1">Membrane</location>
        <topology evidence="1">Multi-pass membrane protein</topology>
    </subcellularLocation>
</comment>
<dbReference type="GO" id="GO:0015280">
    <property type="term" value="F:ligand-gated sodium channel activity"/>
    <property type="evidence" value="ECO:0000318"/>
    <property type="project" value="GO_Central"/>
</dbReference>
<keyword evidence="9" id="KW-0325">Glycoprotein</keyword>
<dbReference type="GO" id="GO:0035725">
    <property type="term" value="P:sodium ion transmembrane transport"/>
    <property type="evidence" value="ECO:0000318"/>
    <property type="project" value="GO_Central"/>
</dbReference>
<dbReference type="GeneID" id="100894064"/>
<protein>
    <submittedName>
        <fullName evidence="14">Uncharacterized protein</fullName>
    </submittedName>
</protein>
<dbReference type="OMA" id="EENICMN"/>
<proteinExistence type="inferred from homology"/>
<dbReference type="EnsemblMetazoa" id="XM_030976457">
    <property type="protein sequence ID" value="XP_030832317"/>
    <property type="gene ID" value="LOC100894064"/>
</dbReference>
<organism evidence="14 15">
    <name type="scientific">Strongylocentrotus purpuratus</name>
    <name type="common">Purple sea urchin</name>
    <dbReference type="NCBI Taxonomy" id="7668"/>
    <lineage>
        <taxon>Eukaryota</taxon>
        <taxon>Metazoa</taxon>
        <taxon>Echinodermata</taxon>
        <taxon>Eleutherozoa</taxon>
        <taxon>Echinozoa</taxon>
        <taxon>Echinoidea</taxon>
        <taxon>Euechinoidea</taxon>
        <taxon>Echinacea</taxon>
        <taxon>Camarodonta</taxon>
        <taxon>Echinidea</taxon>
        <taxon>Strongylocentrotidae</taxon>
        <taxon>Strongylocentrotus</taxon>
    </lineage>
</organism>
<evidence type="ECO:0000256" key="11">
    <source>
        <dbReference type="ARBA" id="ARBA00023303"/>
    </source>
</evidence>
<dbReference type="KEGG" id="spu:100894064"/>
<dbReference type="Gene3D" id="2.60.470.10">
    <property type="entry name" value="Acid-sensing ion channels like domains"/>
    <property type="match status" value="1"/>
</dbReference>
<feature type="transmembrane region" description="Helical" evidence="13">
    <location>
        <begin position="75"/>
        <end position="93"/>
    </location>
</feature>
<keyword evidence="11 12" id="KW-0407">Ion channel</keyword>